<dbReference type="GO" id="GO:0004747">
    <property type="term" value="F:ribokinase activity"/>
    <property type="evidence" value="ECO:0007669"/>
    <property type="project" value="UniProtKB-EC"/>
</dbReference>
<dbReference type="SUPFAM" id="SSF53613">
    <property type="entry name" value="Ribokinase-like"/>
    <property type="match status" value="1"/>
</dbReference>
<evidence type="ECO:0000256" key="5">
    <source>
        <dbReference type="ARBA" id="ARBA00022723"/>
    </source>
</evidence>
<evidence type="ECO:0000256" key="10">
    <source>
        <dbReference type="ARBA" id="ARBA00022958"/>
    </source>
</evidence>
<feature type="binding site" evidence="12">
    <location>
        <position position="252"/>
    </location>
    <ligand>
        <name>K(+)</name>
        <dbReference type="ChEBI" id="CHEBI:29103"/>
    </ligand>
</feature>
<comment type="caution">
    <text evidence="14">The sequence shown here is derived from an EMBL/GenBank/DDBJ whole genome shotgun (WGS) entry which is preliminary data.</text>
</comment>
<evidence type="ECO:0000256" key="4">
    <source>
        <dbReference type="ARBA" id="ARBA00022679"/>
    </source>
</evidence>
<evidence type="ECO:0000313" key="14">
    <source>
        <dbReference type="EMBL" id="MDY0747959.1"/>
    </source>
</evidence>
<feature type="binding site" evidence="12">
    <location>
        <position position="295"/>
    </location>
    <ligand>
        <name>K(+)</name>
        <dbReference type="ChEBI" id="CHEBI:29103"/>
    </ligand>
</feature>
<keyword evidence="15" id="KW-1185">Reference proteome</keyword>
<keyword evidence="7 12" id="KW-0418">Kinase</keyword>
<feature type="binding site" evidence="12">
    <location>
        <begin position="44"/>
        <end position="48"/>
    </location>
    <ligand>
        <name>substrate</name>
    </ligand>
</feature>
<keyword evidence="8 12" id="KW-0067">ATP-binding</keyword>
<keyword evidence="11 12" id="KW-0119">Carbohydrate metabolism</keyword>
<dbReference type="InterPro" id="IPR011611">
    <property type="entry name" value="PfkB_dom"/>
</dbReference>
<evidence type="ECO:0000256" key="9">
    <source>
        <dbReference type="ARBA" id="ARBA00022842"/>
    </source>
</evidence>
<comment type="similarity">
    <text evidence="1">Belongs to the carbohydrate kinase pfkB family.</text>
</comment>
<feature type="binding site" evidence="12">
    <location>
        <begin position="16"/>
        <end position="18"/>
    </location>
    <ligand>
        <name>substrate</name>
    </ligand>
</feature>
<dbReference type="HAMAP" id="MF_01987">
    <property type="entry name" value="Ribokinase"/>
    <property type="match status" value="1"/>
</dbReference>
<comment type="function">
    <text evidence="12">Catalyzes the phosphorylation of ribose at O-5 in a reaction requiring ATP and magnesium. The resulting D-ribose-5-phosphate can then be used either for sythesis of nucleotides, histidine, and tryptophan, or as a component of the pentose phosphate pathway.</text>
</comment>
<feature type="domain" description="Carbohydrate kinase PfkB" evidence="13">
    <location>
        <begin position="9"/>
        <end position="298"/>
    </location>
</feature>
<comment type="subcellular location">
    <subcellularLocation>
        <location evidence="12">Cytoplasm</location>
    </subcellularLocation>
</comment>
<feature type="binding site" evidence="12">
    <location>
        <begin position="255"/>
        <end position="256"/>
    </location>
    <ligand>
        <name>ATP</name>
        <dbReference type="ChEBI" id="CHEBI:30616"/>
    </ligand>
</feature>
<evidence type="ECO:0000256" key="2">
    <source>
        <dbReference type="ARBA" id="ARBA00012035"/>
    </source>
</evidence>
<dbReference type="PRINTS" id="PR00990">
    <property type="entry name" value="RIBOKINASE"/>
</dbReference>
<protein>
    <recommendedName>
        <fullName evidence="3 12">Ribokinase</fullName>
        <shortName evidence="12">RK</shortName>
        <ecNumber evidence="2 12">2.7.1.15</ecNumber>
    </recommendedName>
</protein>
<feature type="binding site" evidence="12">
    <location>
        <position position="291"/>
    </location>
    <ligand>
        <name>K(+)</name>
        <dbReference type="ChEBI" id="CHEBI:29103"/>
    </ligand>
</feature>
<evidence type="ECO:0000256" key="11">
    <source>
        <dbReference type="ARBA" id="ARBA00023277"/>
    </source>
</evidence>
<dbReference type="PANTHER" id="PTHR10584">
    <property type="entry name" value="SUGAR KINASE"/>
    <property type="match status" value="1"/>
</dbReference>
<dbReference type="InterPro" id="IPR002173">
    <property type="entry name" value="Carboh/pur_kinase_PfkB_CS"/>
</dbReference>
<organism evidence="14 15">
    <name type="scientific">Roseateles agri</name>
    <dbReference type="NCBI Taxonomy" id="3098619"/>
    <lineage>
        <taxon>Bacteria</taxon>
        <taxon>Pseudomonadati</taxon>
        <taxon>Pseudomonadota</taxon>
        <taxon>Betaproteobacteria</taxon>
        <taxon>Burkholderiales</taxon>
        <taxon>Sphaerotilaceae</taxon>
        <taxon>Roseateles</taxon>
    </lineage>
</organism>
<feature type="binding site" evidence="12">
    <location>
        <position position="250"/>
    </location>
    <ligand>
        <name>K(+)</name>
        <dbReference type="ChEBI" id="CHEBI:29103"/>
    </ligand>
</feature>
<dbReference type="EC" id="2.7.1.15" evidence="2 12"/>
<evidence type="ECO:0000313" key="15">
    <source>
        <dbReference type="Proteomes" id="UP001285263"/>
    </source>
</evidence>
<keyword evidence="12" id="KW-0963">Cytoplasm</keyword>
<reference evidence="14 15" key="1">
    <citation type="submission" date="2023-11" db="EMBL/GenBank/DDBJ databases">
        <title>Paucibacter sp. nov., isolated from fresh soil in Korea.</title>
        <authorList>
            <person name="Le N.T.T."/>
        </authorList>
    </citation>
    <scope>NUCLEOTIDE SEQUENCE [LARGE SCALE GENOMIC DNA]</scope>
    <source>
        <strain evidence="14 15">R3-3</strain>
    </source>
</reference>
<comment type="catalytic activity">
    <reaction evidence="12">
        <text>D-ribose + ATP = D-ribose 5-phosphate + ADP + H(+)</text>
        <dbReference type="Rhea" id="RHEA:13697"/>
        <dbReference type="ChEBI" id="CHEBI:15378"/>
        <dbReference type="ChEBI" id="CHEBI:30616"/>
        <dbReference type="ChEBI" id="CHEBI:47013"/>
        <dbReference type="ChEBI" id="CHEBI:78346"/>
        <dbReference type="ChEBI" id="CHEBI:456216"/>
        <dbReference type="EC" id="2.7.1.15"/>
    </reaction>
</comment>
<dbReference type="Pfam" id="PF00294">
    <property type="entry name" value="PfkB"/>
    <property type="match status" value="1"/>
</dbReference>
<sequence length="315" mass="32368">MTTNTPPTLVVLGSLNMDLLLRVPRAPAGGETLLGHSLSQTPGGKGGNQAVACARQGGHVRLLARIGRDAEGQALREALQRDGIDLAALQQDPQQPTGKALVMLEDSGQNRIVVLPGANAELAFDDEALAAPLQGADYLVTQLESPLPLVLQAVAAARRAGCKVLLNPSPMQPLPDDLWPQLDTLVLNEIEAADYAGMPVTTPEEALAAGRALLARGTGRVLITLGARGVVTVEREACVFQPALKVAVVDTTAAGDTFTGALVVALARGLGTPEAAARGVRAAALCVTRLGAQASIPTTEEVEALLPAAPAALNL</sequence>
<dbReference type="RefSeq" id="WP_320425928.1">
    <property type="nucleotide sequence ID" value="NZ_JAXCLA010000009.1"/>
</dbReference>
<evidence type="ECO:0000259" key="13">
    <source>
        <dbReference type="Pfam" id="PF00294"/>
    </source>
</evidence>
<dbReference type="PANTHER" id="PTHR10584:SF166">
    <property type="entry name" value="RIBOKINASE"/>
    <property type="match status" value="1"/>
</dbReference>
<dbReference type="NCBIfam" id="TIGR02152">
    <property type="entry name" value="D_ribokin_bact"/>
    <property type="match status" value="1"/>
</dbReference>
<dbReference type="Gene3D" id="3.40.1190.20">
    <property type="match status" value="1"/>
</dbReference>
<comment type="subunit">
    <text evidence="12">Homodimer.</text>
</comment>
<dbReference type="InterPro" id="IPR011877">
    <property type="entry name" value="Ribokinase"/>
</dbReference>
<dbReference type="CDD" id="cd01174">
    <property type="entry name" value="ribokinase"/>
    <property type="match status" value="1"/>
</dbReference>
<dbReference type="EMBL" id="JAXCLA010000009">
    <property type="protein sequence ID" value="MDY0747959.1"/>
    <property type="molecule type" value="Genomic_DNA"/>
</dbReference>
<keyword evidence="9 12" id="KW-0460">Magnesium</keyword>
<keyword evidence="10 12" id="KW-0630">Potassium</keyword>
<comment type="pathway">
    <text evidence="12">Carbohydrate metabolism; D-ribose degradation; D-ribose 5-phosphate from beta-D-ribopyranose: step 2/2.</text>
</comment>
<keyword evidence="4 12" id="KW-0808">Transferase</keyword>
<dbReference type="InterPro" id="IPR029056">
    <property type="entry name" value="Ribokinase-like"/>
</dbReference>
<name>A0ABU5DRU2_9BURK</name>
<evidence type="ECO:0000256" key="7">
    <source>
        <dbReference type="ARBA" id="ARBA00022777"/>
    </source>
</evidence>
<evidence type="ECO:0000256" key="6">
    <source>
        <dbReference type="ARBA" id="ARBA00022741"/>
    </source>
</evidence>
<feature type="binding site" evidence="12">
    <location>
        <position position="286"/>
    </location>
    <ligand>
        <name>K(+)</name>
        <dbReference type="ChEBI" id="CHEBI:29103"/>
    </ligand>
</feature>
<comment type="cofactor">
    <cofactor evidence="12">
        <name>Mg(2+)</name>
        <dbReference type="ChEBI" id="CHEBI:18420"/>
    </cofactor>
    <text evidence="12">Requires a divalent cation, most likely magnesium in vivo, as an electrophilic catalyst to aid phosphoryl group transfer. It is the chelate of the metal and the nucleotide that is the actual substrate.</text>
</comment>
<dbReference type="PROSITE" id="PS00583">
    <property type="entry name" value="PFKB_KINASES_1"/>
    <property type="match status" value="1"/>
</dbReference>
<dbReference type="PROSITE" id="PS00584">
    <property type="entry name" value="PFKB_KINASES_2"/>
    <property type="match status" value="1"/>
</dbReference>
<dbReference type="Proteomes" id="UP001285263">
    <property type="component" value="Unassembled WGS sequence"/>
</dbReference>
<feature type="binding site" evidence="12">
    <location>
        <position position="256"/>
    </location>
    <ligand>
        <name>substrate</name>
    </ligand>
</feature>
<accession>A0ABU5DRU2</accession>
<evidence type="ECO:0000256" key="1">
    <source>
        <dbReference type="ARBA" id="ARBA00005380"/>
    </source>
</evidence>
<proteinExistence type="inferred from homology"/>
<evidence type="ECO:0000256" key="3">
    <source>
        <dbReference type="ARBA" id="ARBA00016943"/>
    </source>
</evidence>
<feature type="binding site" evidence="12">
    <location>
        <position position="289"/>
    </location>
    <ligand>
        <name>K(+)</name>
        <dbReference type="ChEBI" id="CHEBI:29103"/>
    </ligand>
</feature>
<comment type="activity regulation">
    <text evidence="12">Activated by a monovalent cation that binds near, but not in, the active site. The most likely occupant of the site in vivo is potassium. Ion binding induces a conformational change that may alter substrate affinity.</text>
</comment>
<comment type="caution">
    <text evidence="12">Lacks conserved residue(s) required for the propagation of feature annotation.</text>
</comment>
<evidence type="ECO:0000256" key="8">
    <source>
        <dbReference type="ARBA" id="ARBA00022840"/>
    </source>
</evidence>
<feature type="active site" description="Proton acceptor" evidence="12">
    <location>
        <position position="256"/>
    </location>
</feature>
<feature type="binding site" evidence="12">
    <location>
        <position position="144"/>
    </location>
    <ligand>
        <name>substrate</name>
    </ligand>
</feature>
<evidence type="ECO:0000256" key="12">
    <source>
        <dbReference type="HAMAP-Rule" id="MF_01987"/>
    </source>
</evidence>
<comment type="similarity">
    <text evidence="12">Belongs to the carbohydrate kinase PfkB family. Ribokinase subfamily.</text>
</comment>
<keyword evidence="5 12" id="KW-0479">Metal-binding</keyword>
<feature type="binding site" evidence="12">
    <location>
        <position position="188"/>
    </location>
    <ligand>
        <name>ATP</name>
        <dbReference type="ChEBI" id="CHEBI:30616"/>
    </ligand>
</feature>
<dbReference type="InterPro" id="IPR002139">
    <property type="entry name" value="Ribo/fructo_kinase"/>
</dbReference>
<feature type="binding site" evidence="12">
    <location>
        <begin position="224"/>
        <end position="229"/>
    </location>
    <ligand>
        <name>ATP</name>
        <dbReference type="ChEBI" id="CHEBI:30616"/>
    </ligand>
</feature>
<gene>
    <name evidence="12 14" type="primary">rbsK</name>
    <name evidence="14" type="ORF">SNE35_25885</name>
</gene>
<keyword evidence="6 12" id="KW-0547">Nucleotide-binding</keyword>